<dbReference type="InterPro" id="IPR004113">
    <property type="entry name" value="FAD-bd_oxidored_4_C"/>
</dbReference>
<sequence>MIDRLQKILGDKGLITDPQEMHPYLIDWRDRRKGNAVCVALPANVEEVSRTMKVAAEEGQPVFPLGGNTGLCYGGVPESPSPEDKPGIVISLQRMKQIREIDAAANIATADAGVILAELHEKCKPYKRQFPLYLGSEGSAQIGGLISTNAGGTGVVKYGPMRDLVCGIEVVLADGRILTDLEGLKKNNTGYDLKHLFIGAEGTLGIVTGAALRLHPENTNDAHAWVSVDSPETAVRLFTEFQDKCGPYIEAFELLSGTEIDAVIRHIDRIHVPFDAVPDWSLMIELTSTDTSVDLNSVFEEILGENLENGSVLDAFIASNSTQAEQIWHVRHSVTEANKLEGMGLVHDVAVRVSKVPAFIAKAKDVTAEKFPMATPILVNHLGDGNVHYILMFPHEYWNNLADPDAVTHDVQACVHDIAASFGGTFSAEHGVGRKLTDELKRLCDPLRYELMQTVKRSFDPDNRMNPGVLFEQKKSN</sequence>
<keyword evidence="2" id="KW-0285">Flavoprotein</keyword>
<dbReference type="PANTHER" id="PTHR43716:SF2">
    <property type="entry name" value="BLL6224 PROTEIN"/>
    <property type="match status" value="1"/>
</dbReference>
<dbReference type="PROSITE" id="PS51387">
    <property type="entry name" value="FAD_PCMH"/>
    <property type="match status" value="1"/>
</dbReference>
<dbReference type="SUPFAM" id="SSF56176">
    <property type="entry name" value="FAD-binding/transporter-associated domain-like"/>
    <property type="match status" value="1"/>
</dbReference>
<dbReference type="EMBL" id="NXGX01000005">
    <property type="protein sequence ID" value="PKR57715.1"/>
    <property type="molecule type" value="Genomic_DNA"/>
</dbReference>
<reference evidence="5 6" key="1">
    <citation type="submission" date="2017-09" db="EMBL/GenBank/DDBJ databases">
        <title>Biodiversity and function of Thalassospira species in the particle-attached aromatic-hydrocarbon-degrading consortia from the surface seawater of the China South Sea.</title>
        <authorList>
            <person name="Dong C."/>
            <person name="Lai Q."/>
            <person name="Shao Z."/>
        </authorList>
    </citation>
    <scope>NUCLEOTIDE SEQUENCE [LARGE SCALE GENOMIC DNA]</scope>
    <source>
        <strain evidence="5 6">139Z-12</strain>
    </source>
</reference>
<dbReference type="Gene3D" id="3.30.465.10">
    <property type="match status" value="1"/>
</dbReference>
<keyword evidence="6" id="KW-1185">Reference proteome</keyword>
<dbReference type="AlphaFoldDB" id="A0A2N3L4I0"/>
<evidence type="ECO:0000256" key="3">
    <source>
        <dbReference type="ARBA" id="ARBA00022827"/>
    </source>
</evidence>
<dbReference type="InterPro" id="IPR051264">
    <property type="entry name" value="FAD-oxidored/transferase_4"/>
</dbReference>
<name>A0A2N3L4I0_9PROT</name>
<evidence type="ECO:0000313" key="6">
    <source>
        <dbReference type="Proteomes" id="UP000233332"/>
    </source>
</evidence>
<dbReference type="PANTHER" id="PTHR43716">
    <property type="entry name" value="D-2-HYDROXYGLUTARATE DEHYDROGENASE, MITOCHONDRIAL"/>
    <property type="match status" value="1"/>
</dbReference>
<evidence type="ECO:0000313" key="5">
    <source>
        <dbReference type="EMBL" id="PKR57715.1"/>
    </source>
</evidence>
<dbReference type="InterPro" id="IPR016164">
    <property type="entry name" value="FAD-linked_Oxase-like_C"/>
</dbReference>
<comment type="similarity">
    <text evidence="1">Belongs to the FAD-binding oxidoreductase/transferase type 4 family.</text>
</comment>
<dbReference type="InterPro" id="IPR036318">
    <property type="entry name" value="FAD-bd_PCMH-like_sf"/>
</dbReference>
<dbReference type="Pfam" id="PF02913">
    <property type="entry name" value="FAD-oxidase_C"/>
    <property type="match status" value="1"/>
</dbReference>
<dbReference type="InterPro" id="IPR016166">
    <property type="entry name" value="FAD-bd_PCMH"/>
</dbReference>
<proteinExistence type="inferred from homology"/>
<dbReference type="Gene3D" id="1.10.45.10">
    <property type="entry name" value="Vanillyl-alcohol Oxidase, Chain A, domain 4"/>
    <property type="match status" value="1"/>
</dbReference>
<evidence type="ECO:0000256" key="1">
    <source>
        <dbReference type="ARBA" id="ARBA00008000"/>
    </source>
</evidence>
<dbReference type="Pfam" id="PF01565">
    <property type="entry name" value="FAD_binding_4"/>
    <property type="match status" value="1"/>
</dbReference>
<evidence type="ECO:0000259" key="4">
    <source>
        <dbReference type="PROSITE" id="PS51387"/>
    </source>
</evidence>
<feature type="domain" description="FAD-binding PCMH-type" evidence="4">
    <location>
        <begin position="32"/>
        <end position="217"/>
    </location>
</feature>
<dbReference type="InterPro" id="IPR006094">
    <property type="entry name" value="Oxid_FAD_bind_N"/>
</dbReference>
<keyword evidence="3" id="KW-0274">FAD</keyword>
<dbReference type="InterPro" id="IPR016171">
    <property type="entry name" value="Vanillyl_alc_oxidase_C-sub2"/>
</dbReference>
<organism evidence="5 6">
    <name type="scientific">Thalassospira lohafexi</name>
    <dbReference type="NCBI Taxonomy" id="744227"/>
    <lineage>
        <taxon>Bacteria</taxon>
        <taxon>Pseudomonadati</taxon>
        <taxon>Pseudomonadota</taxon>
        <taxon>Alphaproteobacteria</taxon>
        <taxon>Rhodospirillales</taxon>
        <taxon>Thalassospiraceae</taxon>
        <taxon>Thalassospira</taxon>
    </lineage>
</organism>
<comment type="caution">
    <text evidence="5">The sequence shown here is derived from an EMBL/GenBank/DDBJ whole genome shotgun (WGS) entry which is preliminary data.</text>
</comment>
<accession>A0A2N3L4I0</accession>
<dbReference type="InterPro" id="IPR016167">
    <property type="entry name" value="FAD-bd_PCMH_sub1"/>
</dbReference>
<dbReference type="Gene3D" id="3.30.70.2740">
    <property type="match status" value="1"/>
</dbReference>
<dbReference type="GO" id="GO:0071949">
    <property type="term" value="F:FAD binding"/>
    <property type="evidence" value="ECO:0007669"/>
    <property type="project" value="InterPro"/>
</dbReference>
<dbReference type="GO" id="GO:0003824">
    <property type="term" value="F:catalytic activity"/>
    <property type="evidence" value="ECO:0007669"/>
    <property type="project" value="InterPro"/>
</dbReference>
<protein>
    <submittedName>
        <fullName evidence="5">FAD-binding oxidoreductase</fullName>
    </submittedName>
</protein>
<evidence type="ECO:0000256" key="2">
    <source>
        <dbReference type="ARBA" id="ARBA00022630"/>
    </source>
</evidence>
<dbReference type="GO" id="GO:0022904">
    <property type="term" value="P:respiratory electron transport chain"/>
    <property type="evidence" value="ECO:0007669"/>
    <property type="project" value="TreeGrafter"/>
</dbReference>
<dbReference type="Gene3D" id="3.30.43.10">
    <property type="entry name" value="Uridine Diphospho-n-acetylenolpyruvylglucosamine Reductase, domain 2"/>
    <property type="match status" value="1"/>
</dbReference>
<dbReference type="SUPFAM" id="SSF55103">
    <property type="entry name" value="FAD-linked oxidases, C-terminal domain"/>
    <property type="match status" value="1"/>
</dbReference>
<gene>
    <name evidence="5" type="ORF">COO92_13135</name>
</gene>
<dbReference type="Proteomes" id="UP000233332">
    <property type="component" value="Unassembled WGS sequence"/>
</dbReference>
<dbReference type="InterPro" id="IPR016169">
    <property type="entry name" value="FAD-bd_PCMH_sub2"/>
</dbReference>
<dbReference type="Gene3D" id="3.30.70.2190">
    <property type="match status" value="1"/>
</dbReference>